<protein>
    <submittedName>
        <fullName evidence="1">Uncharacterized protein</fullName>
    </submittedName>
</protein>
<comment type="caution">
    <text evidence="1">The sequence shown here is derived from an EMBL/GenBank/DDBJ whole genome shotgun (WGS) entry which is preliminary data.</text>
</comment>
<name>A0ABY6RCW5_9MYCO</name>
<evidence type="ECO:0000313" key="1">
    <source>
        <dbReference type="EMBL" id="VAZ88175.1"/>
    </source>
</evidence>
<accession>A0ABY6RCW5</accession>
<gene>
    <name evidence="1" type="ORF">LAUMK4_00616</name>
</gene>
<dbReference type="Proteomes" id="UP000271464">
    <property type="component" value="Unassembled WGS sequence"/>
</dbReference>
<dbReference type="EMBL" id="UPHM01000013">
    <property type="protein sequence ID" value="VAZ88175.1"/>
    <property type="molecule type" value="Genomic_DNA"/>
</dbReference>
<proteinExistence type="predicted"/>
<reference evidence="1 2" key="1">
    <citation type="submission" date="2018-09" db="EMBL/GenBank/DDBJ databases">
        <authorList>
            <person name="Tagini F."/>
        </authorList>
    </citation>
    <scope>NUCLEOTIDE SEQUENCE [LARGE SCALE GENOMIC DNA]</scope>
    <source>
        <strain evidence="1 2">MK4</strain>
    </source>
</reference>
<sequence>MNLEASGNFWVPADTKVKVQGSFKADPGQKPEAILATGLVDDPRVKVSGGISIFTDSPDETVNAFLPITLHAQLTTGESVTLLRDRAVIR</sequence>
<organism evidence="1 2">
    <name type="scientific">Mycobacterium persicum</name>
    <dbReference type="NCBI Taxonomy" id="1487726"/>
    <lineage>
        <taxon>Bacteria</taxon>
        <taxon>Bacillati</taxon>
        <taxon>Actinomycetota</taxon>
        <taxon>Actinomycetes</taxon>
        <taxon>Mycobacteriales</taxon>
        <taxon>Mycobacteriaceae</taxon>
        <taxon>Mycobacterium</taxon>
    </lineage>
</organism>
<keyword evidence="2" id="KW-1185">Reference proteome</keyword>
<evidence type="ECO:0000313" key="2">
    <source>
        <dbReference type="Proteomes" id="UP000271464"/>
    </source>
</evidence>